<comment type="caution">
    <text evidence="1">The sequence shown here is derived from an EMBL/GenBank/DDBJ whole genome shotgun (WGS) entry which is preliminary data.</text>
</comment>
<protein>
    <submittedName>
        <fullName evidence="1">Uncharacterized protein</fullName>
    </submittedName>
</protein>
<gene>
    <name evidence="1" type="ORF">M9H77_31377</name>
</gene>
<reference evidence="2" key="1">
    <citation type="journal article" date="2023" name="Nat. Plants">
        <title>Single-cell RNA sequencing provides a high-resolution roadmap for understanding the multicellular compartmentation of specialized metabolism.</title>
        <authorList>
            <person name="Sun S."/>
            <person name="Shen X."/>
            <person name="Li Y."/>
            <person name="Li Y."/>
            <person name="Wang S."/>
            <person name="Li R."/>
            <person name="Zhang H."/>
            <person name="Shen G."/>
            <person name="Guo B."/>
            <person name="Wei J."/>
            <person name="Xu J."/>
            <person name="St-Pierre B."/>
            <person name="Chen S."/>
            <person name="Sun C."/>
        </authorList>
    </citation>
    <scope>NUCLEOTIDE SEQUENCE [LARGE SCALE GENOMIC DNA]</scope>
</reference>
<proteinExistence type="predicted"/>
<name>A0ACB9ZZX3_CATRO</name>
<dbReference type="EMBL" id="CM044707">
    <property type="protein sequence ID" value="KAI5654190.1"/>
    <property type="molecule type" value="Genomic_DNA"/>
</dbReference>
<evidence type="ECO:0000313" key="1">
    <source>
        <dbReference type="EMBL" id="KAI5654190.1"/>
    </source>
</evidence>
<accession>A0ACB9ZZX3</accession>
<keyword evidence="2" id="KW-1185">Reference proteome</keyword>
<dbReference type="Proteomes" id="UP001060085">
    <property type="component" value="Linkage Group LG07"/>
</dbReference>
<organism evidence="1 2">
    <name type="scientific">Catharanthus roseus</name>
    <name type="common">Madagascar periwinkle</name>
    <name type="synonym">Vinca rosea</name>
    <dbReference type="NCBI Taxonomy" id="4058"/>
    <lineage>
        <taxon>Eukaryota</taxon>
        <taxon>Viridiplantae</taxon>
        <taxon>Streptophyta</taxon>
        <taxon>Embryophyta</taxon>
        <taxon>Tracheophyta</taxon>
        <taxon>Spermatophyta</taxon>
        <taxon>Magnoliopsida</taxon>
        <taxon>eudicotyledons</taxon>
        <taxon>Gunneridae</taxon>
        <taxon>Pentapetalae</taxon>
        <taxon>asterids</taxon>
        <taxon>lamiids</taxon>
        <taxon>Gentianales</taxon>
        <taxon>Apocynaceae</taxon>
        <taxon>Rauvolfioideae</taxon>
        <taxon>Vinceae</taxon>
        <taxon>Catharanthinae</taxon>
        <taxon>Catharanthus</taxon>
    </lineage>
</organism>
<sequence length="985" mass="107455">MSSSSVKAMLVRSAMADLYSRRRLLKGKYGINCDEIDLLRRANCPSSSSVNFSRSRWWSRRGGGRISLCQESGGRGNGIRSNLSKPRRKQQHPLPSQAILSPVSDPSAPTTKKRVFTFGKGRSEGNKGMKSLLGGKGANLAEMASIGLSVPPGLTISTEACHEYQKNGKNLPQGLWEEIIEALKIVEEDMGAVLGEPSKPLLLSVRSGAAISMPGMMDTVLNLGLNDDVVAGLAAKSGERFAYDSYRRFLDMFGDVVMGIPHSLFEEKLEKLKHAKGVKLDTDISASDLKELVKLYKNVYVEAKGEQFPSDPKKQLELAVKAVFDSWDSPRAIKYRTINQITGLKGTAVNIQTMVFGNMGNTSGTGVLFTRNPSTGEKKLYGEFLVNAQGEDVVAGIRTPEDLDTMKRCMPEAYQELVENCEILETHYKDMMDIEFTVQENRLWMLQCRSGKRTGKGAVKIAVDMVSEGLVDTRSAIKMVEPQHLDQLLHPQFENPNAYKDKVIAKGLPASPGAAVGQVVFSADDAEEWHSQGKSVILVRTETSPEDVGGMHAAAGILTARGGMTSHAAVVARGWGRCCVSGCADIRVNDAEKVLVVGEKVINEGEWISLNGSTGEVILGKQALSPPAMTGELETFMSWADEIRCIKVMANADTPEDALTARNNGAQGIGLCRTEHMFFASDERIKAVRKMIMAITPEQRKQALDLLLPYQRSDFEGIFRAMDGLPVTIRLLDPPLHEFLPEGDLEQIVGELTIDTGMTEEQVYSRIEKLSEVNPMLGFRGCRLGISYPELTEMQVRAIFQAAVSMSNQGFTVIPEIMVPLVGTPQELSHQVSLVRDVANKVFSEMGTSLSYKVGTMIEIPRAALVADEIAKEAEFFSFGTNDLTQMTFGYSRDDVGKFLPVYLSKGILQADPFEVIDQKGVGQLIKIATERGRAARPSLKVGICGEHGGEPSSVAFFAEAGLDYVSCSPFRVPIARLAAAQVAV</sequence>
<evidence type="ECO:0000313" key="2">
    <source>
        <dbReference type="Proteomes" id="UP001060085"/>
    </source>
</evidence>